<evidence type="ECO:0000256" key="5">
    <source>
        <dbReference type="PROSITE-ProRule" id="PRU01379"/>
    </source>
</evidence>
<dbReference type="GO" id="GO:0008270">
    <property type="term" value="F:zinc ion binding"/>
    <property type="evidence" value="ECO:0007669"/>
    <property type="project" value="InterPro"/>
</dbReference>
<dbReference type="GO" id="GO:0006518">
    <property type="term" value="P:peptide metabolic process"/>
    <property type="evidence" value="ECO:0007669"/>
    <property type="project" value="TreeGrafter"/>
</dbReference>
<dbReference type="KEGG" id="acan:ACA1_163930"/>
<sequence>MGKRLLLPLFLLFIAIFSVASTLELDYEEGHEVVARIAAHDVQAKSNIIKELVDLGFGPECPKSNQSYVEVKLPEIELMKLQHLASNLTIVEDPTREEFLRFLESSRSRGKRGERAIDPNDLYKHYHDQNQISNFLDEIVLKCPNIARKYSIGKTFLGAELWAIRITDNPEVNEVGEVEFQYIANMHGDEVVGRELSLYFIYHLCDQYHQPRIKAIVDNTDIHILPTMNPDGFAGGRRANGRRKDLNRNFPDQFDPTTWGRPNPVSPLPPLGTGSGAFVAPVGNFEPEVVAVMQWMGDHNFALAANYHGGSVVANYPFDGNRQRESGRYAPSPDDLLYRQLARVYAANSQTMSGSREFPSGITNGADWYVLYGGMQDYAYLWHGTLHITVELSDEKWPAKETLISFWNDNRESMLAYLEQTKYRVWGVVTDCATKAPITVGTVIVEAESCHSANCRMQAVKLDRETGDYHRIMPRPSATTNYVFTASSSGYAPVSHSVAVGPSTALPHRLDFCLNKAS</sequence>
<evidence type="ECO:0000256" key="1">
    <source>
        <dbReference type="ARBA" id="ARBA00001947"/>
    </source>
</evidence>
<organism evidence="9 10">
    <name type="scientific">Acanthamoeba castellanii (strain ATCC 30010 / Neff)</name>
    <dbReference type="NCBI Taxonomy" id="1257118"/>
    <lineage>
        <taxon>Eukaryota</taxon>
        <taxon>Amoebozoa</taxon>
        <taxon>Discosea</taxon>
        <taxon>Longamoebia</taxon>
        <taxon>Centramoebida</taxon>
        <taxon>Acanthamoebidae</taxon>
        <taxon>Acanthamoeba</taxon>
    </lineage>
</organism>
<feature type="active site" description="Proton donor/acceptor" evidence="5">
    <location>
        <position position="391"/>
    </location>
</feature>
<dbReference type="PROSITE" id="PS00133">
    <property type="entry name" value="CARBOXYPEPT_ZN_2"/>
    <property type="match status" value="1"/>
</dbReference>
<dbReference type="EMBL" id="KB008026">
    <property type="protein sequence ID" value="ELR15544.1"/>
    <property type="molecule type" value="Genomic_DNA"/>
</dbReference>
<protein>
    <submittedName>
        <fullName evidence="9">Zinc carboxypeptidase superfamily protein</fullName>
    </submittedName>
</protein>
<keyword evidence="4" id="KW-0862">Zinc</keyword>
<dbReference type="SUPFAM" id="SSF53187">
    <property type="entry name" value="Zn-dependent exopeptidases"/>
    <property type="match status" value="1"/>
</dbReference>
<evidence type="ECO:0000256" key="6">
    <source>
        <dbReference type="SAM" id="MobiDB-lite"/>
    </source>
</evidence>
<dbReference type="PANTHER" id="PTHR11532">
    <property type="entry name" value="PROTEASE M14 CARBOXYPEPTIDASE"/>
    <property type="match status" value="1"/>
</dbReference>
<dbReference type="OMA" id="FEYHRYA"/>
<comment type="cofactor">
    <cofactor evidence="1">
        <name>Zn(2+)</name>
        <dbReference type="ChEBI" id="CHEBI:29105"/>
    </cofactor>
</comment>
<dbReference type="InterPro" id="IPR050753">
    <property type="entry name" value="Peptidase_M14_domain"/>
</dbReference>
<dbReference type="Gene3D" id="2.60.40.1120">
    <property type="entry name" value="Carboxypeptidase-like, regulatory domain"/>
    <property type="match status" value="1"/>
</dbReference>
<evidence type="ECO:0000256" key="3">
    <source>
        <dbReference type="ARBA" id="ARBA00022723"/>
    </source>
</evidence>
<dbReference type="Gene3D" id="3.40.630.10">
    <property type="entry name" value="Zn peptidases"/>
    <property type="match status" value="1"/>
</dbReference>
<accession>L8GQX3</accession>
<dbReference type="PRINTS" id="PR00765">
    <property type="entry name" value="CRBOXYPTASEA"/>
</dbReference>
<gene>
    <name evidence="9" type="ORF">ACA1_163930</name>
</gene>
<keyword evidence="9" id="KW-0645">Protease</keyword>
<feature type="chain" id="PRO_5003989978" evidence="7">
    <location>
        <begin position="22"/>
        <end position="518"/>
    </location>
</feature>
<dbReference type="GO" id="GO:0005615">
    <property type="term" value="C:extracellular space"/>
    <property type="evidence" value="ECO:0007669"/>
    <property type="project" value="TreeGrafter"/>
</dbReference>
<dbReference type="GO" id="GO:0016485">
    <property type="term" value="P:protein processing"/>
    <property type="evidence" value="ECO:0007669"/>
    <property type="project" value="TreeGrafter"/>
</dbReference>
<dbReference type="PANTHER" id="PTHR11532:SF57">
    <property type="entry name" value="CARBOXYPEPTIDASE D, B"/>
    <property type="match status" value="1"/>
</dbReference>
<dbReference type="InterPro" id="IPR057247">
    <property type="entry name" value="CARBOXYPEPT_ZN_2"/>
</dbReference>
<dbReference type="AlphaFoldDB" id="L8GQX3"/>
<feature type="signal peptide" evidence="7">
    <location>
        <begin position="1"/>
        <end position="21"/>
    </location>
</feature>
<dbReference type="InterPro" id="IPR000834">
    <property type="entry name" value="Peptidase_M14"/>
</dbReference>
<dbReference type="Proteomes" id="UP000011083">
    <property type="component" value="Unassembled WGS sequence"/>
</dbReference>
<feature type="region of interest" description="Disordered" evidence="6">
    <location>
        <begin position="233"/>
        <end position="263"/>
    </location>
</feature>
<keyword evidence="9" id="KW-0378">Hydrolase</keyword>
<dbReference type="Pfam" id="PF00246">
    <property type="entry name" value="Peptidase_M14"/>
    <property type="match status" value="1"/>
</dbReference>
<evidence type="ECO:0000256" key="7">
    <source>
        <dbReference type="SAM" id="SignalP"/>
    </source>
</evidence>
<dbReference type="VEuPathDB" id="AmoebaDB:ACA1_163930"/>
<dbReference type="PROSITE" id="PS52035">
    <property type="entry name" value="PEPTIDASE_M14"/>
    <property type="match status" value="1"/>
</dbReference>
<dbReference type="GO" id="GO:0004181">
    <property type="term" value="F:metallocarboxypeptidase activity"/>
    <property type="evidence" value="ECO:0007669"/>
    <property type="project" value="InterPro"/>
</dbReference>
<keyword evidence="7" id="KW-0732">Signal</keyword>
<dbReference type="RefSeq" id="XP_004337557.1">
    <property type="nucleotide sequence ID" value="XM_004337509.1"/>
</dbReference>
<evidence type="ECO:0000313" key="9">
    <source>
        <dbReference type="EMBL" id="ELR15544.1"/>
    </source>
</evidence>
<evidence type="ECO:0000256" key="4">
    <source>
        <dbReference type="ARBA" id="ARBA00022833"/>
    </source>
</evidence>
<dbReference type="SMART" id="SM00631">
    <property type="entry name" value="Zn_pept"/>
    <property type="match status" value="1"/>
</dbReference>
<comment type="similarity">
    <text evidence="2 5">Belongs to the peptidase M14 family.</text>
</comment>
<keyword evidence="9" id="KW-0121">Carboxypeptidase</keyword>
<dbReference type="GeneID" id="14916152"/>
<dbReference type="OrthoDB" id="10249045at2759"/>
<proteinExistence type="inferred from homology"/>
<keyword evidence="10" id="KW-1185">Reference proteome</keyword>
<evidence type="ECO:0000256" key="2">
    <source>
        <dbReference type="ARBA" id="ARBA00005988"/>
    </source>
</evidence>
<evidence type="ECO:0000259" key="8">
    <source>
        <dbReference type="PROSITE" id="PS52035"/>
    </source>
</evidence>
<reference evidence="9 10" key="1">
    <citation type="journal article" date="2013" name="Genome Biol.">
        <title>Genome of Acanthamoeba castellanii highlights extensive lateral gene transfer and early evolution of tyrosine kinase signaling.</title>
        <authorList>
            <person name="Clarke M."/>
            <person name="Lohan A.J."/>
            <person name="Liu B."/>
            <person name="Lagkouvardos I."/>
            <person name="Roy S."/>
            <person name="Zafar N."/>
            <person name="Bertelli C."/>
            <person name="Schilde C."/>
            <person name="Kianianmomeni A."/>
            <person name="Burglin T.R."/>
            <person name="Frech C."/>
            <person name="Turcotte B."/>
            <person name="Kopec K.O."/>
            <person name="Synnott J.M."/>
            <person name="Choo C."/>
            <person name="Paponov I."/>
            <person name="Finkler A."/>
            <person name="Soon Heng Tan C."/>
            <person name="Hutchins A.P."/>
            <person name="Weinmeier T."/>
            <person name="Rattei T."/>
            <person name="Chu J.S."/>
            <person name="Gimenez G."/>
            <person name="Irimia M."/>
            <person name="Rigden D.J."/>
            <person name="Fitzpatrick D.A."/>
            <person name="Lorenzo-Morales J."/>
            <person name="Bateman A."/>
            <person name="Chiu C.H."/>
            <person name="Tang P."/>
            <person name="Hegemann P."/>
            <person name="Fromm H."/>
            <person name="Raoult D."/>
            <person name="Greub G."/>
            <person name="Miranda-Saavedra D."/>
            <person name="Chen N."/>
            <person name="Nash P."/>
            <person name="Ginger M.L."/>
            <person name="Horn M."/>
            <person name="Schaap P."/>
            <person name="Caler L."/>
            <person name="Loftus B."/>
        </authorList>
    </citation>
    <scope>NUCLEOTIDE SEQUENCE [LARGE SCALE GENOMIC DNA]</scope>
    <source>
        <strain evidence="9 10">Neff</strain>
    </source>
</reference>
<feature type="domain" description="Peptidase M14" evidence="8">
    <location>
        <begin position="125"/>
        <end position="421"/>
    </location>
</feature>
<dbReference type="STRING" id="1257118.L8GQX3"/>
<keyword evidence="3" id="KW-0479">Metal-binding</keyword>
<evidence type="ECO:0000313" key="10">
    <source>
        <dbReference type="Proteomes" id="UP000011083"/>
    </source>
</evidence>
<name>L8GQX3_ACACF</name>